<gene>
    <name evidence="2" type="ORF">Naga_100285g10</name>
</gene>
<feature type="compositionally biased region" description="Pro residues" evidence="1">
    <location>
        <begin position="281"/>
        <end position="297"/>
    </location>
</feature>
<sequence>MSSPPPTTTSPSPPSSRPSSACEGALPQLSIFSSSTAASKVAPITGDSQTARRRVHIPSSFYGPSNPIQDSSSSSTSFLSNTDEAEHTFLARLLPQPVRNPPLAPSDAVPLAPPALSPPPYTADRKPSQAACTMLRDPMTEVATRTRSLARLGMVSGAWITLTSVEERGKGMRWCGESGGAATGTEAWDAGGGGERVCRIVAMDKDEVLAVVLRQKEEEAAAAEERGTGGKEGDGGRKGTQGEEVEEEDVLYVPPLLLFNATGSLRPCRFRVRRFSSAPASVPPSAPPSAPSLPRPPLAGHAVIAPVKKPR</sequence>
<keyword evidence="3" id="KW-1185">Reference proteome</keyword>
<name>W7TWM7_9STRA</name>
<evidence type="ECO:0000256" key="1">
    <source>
        <dbReference type="SAM" id="MobiDB-lite"/>
    </source>
</evidence>
<protein>
    <submittedName>
        <fullName evidence="2">Uncharacterized protein</fullName>
    </submittedName>
</protein>
<feature type="compositionally biased region" description="Basic and acidic residues" evidence="1">
    <location>
        <begin position="220"/>
        <end position="241"/>
    </location>
</feature>
<dbReference type="EMBL" id="AZIL01000357">
    <property type="protein sequence ID" value="EWM27918.1"/>
    <property type="molecule type" value="Genomic_DNA"/>
</dbReference>
<accession>W7TWM7</accession>
<comment type="caution">
    <text evidence="2">The sequence shown here is derived from an EMBL/GenBank/DDBJ whole genome shotgun (WGS) entry which is preliminary data.</text>
</comment>
<feature type="region of interest" description="Disordered" evidence="1">
    <location>
        <begin position="276"/>
        <end position="311"/>
    </location>
</feature>
<feature type="compositionally biased region" description="Pro residues" evidence="1">
    <location>
        <begin position="1"/>
        <end position="16"/>
    </location>
</feature>
<dbReference type="AlphaFoldDB" id="W7TWM7"/>
<evidence type="ECO:0000313" key="2">
    <source>
        <dbReference type="EMBL" id="EWM27918.1"/>
    </source>
</evidence>
<feature type="region of interest" description="Disordered" evidence="1">
    <location>
        <begin position="1"/>
        <end position="81"/>
    </location>
</feature>
<dbReference type="Proteomes" id="UP000019335">
    <property type="component" value="Chromosome 5"/>
</dbReference>
<feature type="region of interest" description="Disordered" evidence="1">
    <location>
        <begin position="220"/>
        <end position="246"/>
    </location>
</feature>
<organism evidence="2 3">
    <name type="scientific">Nannochloropsis gaditana</name>
    <dbReference type="NCBI Taxonomy" id="72520"/>
    <lineage>
        <taxon>Eukaryota</taxon>
        <taxon>Sar</taxon>
        <taxon>Stramenopiles</taxon>
        <taxon>Ochrophyta</taxon>
        <taxon>Eustigmatophyceae</taxon>
        <taxon>Eustigmatales</taxon>
        <taxon>Monodopsidaceae</taxon>
        <taxon>Nannochloropsis</taxon>
    </lineage>
</organism>
<evidence type="ECO:0000313" key="3">
    <source>
        <dbReference type="Proteomes" id="UP000019335"/>
    </source>
</evidence>
<reference evidence="2 3" key="1">
    <citation type="journal article" date="2014" name="Mol. Plant">
        <title>Chromosome Scale Genome Assembly and Transcriptome Profiling of Nannochloropsis gaditana in Nitrogen Depletion.</title>
        <authorList>
            <person name="Corteggiani Carpinelli E."/>
            <person name="Telatin A."/>
            <person name="Vitulo N."/>
            <person name="Forcato C."/>
            <person name="D'Angelo M."/>
            <person name="Schiavon R."/>
            <person name="Vezzi A."/>
            <person name="Giacometti G.M."/>
            <person name="Morosinotto T."/>
            <person name="Valle G."/>
        </authorList>
    </citation>
    <scope>NUCLEOTIDE SEQUENCE [LARGE SCALE GENOMIC DNA]</scope>
    <source>
        <strain evidence="2 3">B-31</strain>
    </source>
</reference>
<feature type="compositionally biased region" description="Low complexity" evidence="1">
    <location>
        <begin position="65"/>
        <end position="80"/>
    </location>
</feature>
<feature type="compositionally biased region" description="Pro residues" evidence="1">
    <location>
        <begin position="111"/>
        <end position="121"/>
    </location>
</feature>
<proteinExistence type="predicted"/>
<feature type="region of interest" description="Disordered" evidence="1">
    <location>
        <begin position="96"/>
        <end position="126"/>
    </location>
</feature>